<keyword evidence="1" id="KW-0805">Transcription regulation</keyword>
<dbReference type="Gene3D" id="1.10.357.10">
    <property type="entry name" value="Tetracycline Repressor, domain 2"/>
    <property type="match status" value="1"/>
</dbReference>
<dbReference type="GO" id="GO:0003700">
    <property type="term" value="F:DNA-binding transcription factor activity"/>
    <property type="evidence" value="ECO:0007669"/>
    <property type="project" value="TreeGrafter"/>
</dbReference>
<dbReference type="PANTHER" id="PTHR30055:SF234">
    <property type="entry name" value="HTH-TYPE TRANSCRIPTIONAL REGULATOR BETI"/>
    <property type="match status" value="1"/>
</dbReference>
<organism evidence="6 7">
    <name type="scientific">Cryobacterium psychrophilum</name>
    <dbReference type="NCBI Taxonomy" id="41988"/>
    <lineage>
        <taxon>Bacteria</taxon>
        <taxon>Bacillati</taxon>
        <taxon>Actinomycetota</taxon>
        <taxon>Actinomycetes</taxon>
        <taxon>Micrococcales</taxon>
        <taxon>Microbacteriaceae</taxon>
        <taxon>Cryobacterium</taxon>
    </lineage>
</organism>
<dbReference type="Proteomes" id="UP000298218">
    <property type="component" value="Unassembled WGS sequence"/>
</dbReference>
<keyword evidence="7" id="KW-1185">Reference proteome</keyword>
<evidence type="ECO:0000259" key="5">
    <source>
        <dbReference type="PROSITE" id="PS50977"/>
    </source>
</evidence>
<reference evidence="6 7" key="1">
    <citation type="submission" date="2019-03" db="EMBL/GenBank/DDBJ databases">
        <title>Genomics of glacier-inhabiting Cryobacterium strains.</title>
        <authorList>
            <person name="Liu Q."/>
            <person name="Xin Y.-H."/>
        </authorList>
    </citation>
    <scope>NUCLEOTIDE SEQUENCE [LARGE SCALE GENOMIC DNA]</scope>
    <source>
        <strain evidence="6 7">CGMCC 1.4292</strain>
    </source>
</reference>
<dbReference type="InterPro" id="IPR036271">
    <property type="entry name" value="Tet_transcr_reg_TetR-rel_C_sf"/>
</dbReference>
<dbReference type="SUPFAM" id="SSF48498">
    <property type="entry name" value="Tetracyclin repressor-like, C-terminal domain"/>
    <property type="match status" value="1"/>
</dbReference>
<proteinExistence type="predicted"/>
<evidence type="ECO:0000313" key="7">
    <source>
        <dbReference type="Proteomes" id="UP000298218"/>
    </source>
</evidence>
<dbReference type="InterPro" id="IPR050109">
    <property type="entry name" value="HTH-type_TetR-like_transc_reg"/>
</dbReference>
<keyword evidence="2 4" id="KW-0238">DNA-binding</keyword>
<dbReference type="SUPFAM" id="SSF46689">
    <property type="entry name" value="Homeodomain-like"/>
    <property type="match status" value="1"/>
</dbReference>
<keyword evidence="3" id="KW-0804">Transcription</keyword>
<dbReference type="PROSITE" id="PS50977">
    <property type="entry name" value="HTH_TETR_2"/>
    <property type="match status" value="1"/>
</dbReference>
<sequence length="254" mass="27185">MTCICVPSTSACSVCARTMACHEDRTRASLQGVVQTILTSQCRIKETTEGRQQMARETRSKRAILDAALSLAAEQGISGTSMDDVAQRAGVAKGTLYYNFPSKGKIFEGLLLEGMSALTEALAAARSGKSGWGAIEALVETLLERISGNTALARVIAGETFRTDRTWQESSFEFRHAALAEFAAAITEALPPDARPGRAKLIASGVFGATLLVGLEWLVFDPERPREEVVQAILATFSGQLTSRVSSIRAENIG</sequence>
<dbReference type="OrthoDB" id="3172830at2"/>
<evidence type="ECO:0000256" key="2">
    <source>
        <dbReference type="ARBA" id="ARBA00023125"/>
    </source>
</evidence>
<comment type="caution">
    <text evidence="6">The sequence shown here is derived from an EMBL/GenBank/DDBJ whole genome shotgun (WGS) entry which is preliminary data.</text>
</comment>
<name>A0A4Y8KQF6_9MICO</name>
<accession>A0A4Y8KQF6</accession>
<protein>
    <submittedName>
        <fullName evidence="6">TetR/AcrR family transcriptional regulator</fullName>
    </submittedName>
</protein>
<dbReference type="Pfam" id="PF00440">
    <property type="entry name" value="TetR_N"/>
    <property type="match status" value="1"/>
</dbReference>
<evidence type="ECO:0000256" key="1">
    <source>
        <dbReference type="ARBA" id="ARBA00023015"/>
    </source>
</evidence>
<evidence type="ECO:0000313" key="6">
    <source>
        <dbReference type="EMBL" id="TFD80409.1"/>
    </source>
</evidence>
<dbReference type="AlphaFoldDB" id="A0A4Y8KQF6"/>
<gene>
    <name evidence="6" type="ORF">E3T53_04840</name>
</gene>
<dbReference type="Gene3D" id="1.10.10.60">
    <property type="entry name" value="Homeodomain-like"/>
    <property type="match status" value="1"/>
</dbReference>
<dbReference type="PRINTS" id="PR00455">
    <property type="entry name" value="HTHTETR"/>
</dbReference>
<evidence type="ECO:0000256" key="4">
    <source>
        <dbReference type="PROSITE-ProRule" id="PRU00335"/>
    </source>
</evidence>
<dbReference type="InterPro" id="IPR009057">
    <property type="entry name" value="Homeodomain-like_sf"/>
</dbReference>
<feature type="DNA-binding region" description="H-T-H motif" evidence="4">
    <location>
        <begin position="81"/>
        <end position="100"/>
    </location>
</feature>
<dbReference type="EMBL" id="SOHQ01000015">
    <property type="protein sequence ID" value="TFD80409.1"/>
    <property type="molecule type" value="Genomic_DNA"/>
</dbReference>
<dbReference type="PANTHER" id="PTHR30055">
    <property type="entry name" value="HTH-TYPE TRANSCRIPTIONAL REGULATOR RUTR"/>
    <property type="match status" value="1"/>
</dbReference>
<dbReference type="InterPro" id="IPR001647">
    <property type="entry name" value="HTH_TetR"/>
</dbReference>
<dbReference type="GO" id="GO:0000976">
    <property type="term" value="F:transcription cis-regulatory region binding"/>
    <property type="evidence" value="ECO:0007669"/>
    <property type="project" value="TreeGrafter"/>
</dbReference>
<feature type="domain" description="HTH tetR-type" evidence="5">
    <location>
        <begin position="58"/>
        <end position="118"/>
    </location>
</feature>
<evidence type="ECO:0000256" key="3">
    <source>
        <dbReference type="ARBA" id="ARBA00023163"/>
    </source>
</evidence>